<dbReference type="Gene3D" id="3.30.1330.70">
    <property type="entry name" value="Holliday junction resolvase RusA"/>
    <property type="match status" value="1"/>
</dbReference>
<dbReference type="AlphaFoldDB" id="A0A412ITV7"/>
<dbReference type="GO" id="GO:0006281">
    <property type="term" value="P:DNA repair"/>
    <property type="evidence" value="ECO:0007669"/>
    <property type="project" value="InterPro"/>
</dbReference>
<accession>A0A412ITV7</accession>
<comment type="caution">
    <text evidence="1">The sequence shown here is derived from an EMBL/GenBank/DDBJ whole genome shotgun (WGS) entry which is preliminary data.</text>
</comment>
<dbReference type="EMBL" id="QRVK01000006">
    <property type="protein sequence ID" value="RGS43528.1"/>
    <property type="molecule type" value="Genomic_DNA"/>
</dbReference>
<dbReference type="SUPFAM" id="SSF103084">
    <property type="entry name" value="Holliday junction resolvase RusA"/>
    <property type="match status" value="1"/>
</dbReference>
<protein>
    <submittedName>
        <fullName evidence="1">RusA family crossover junction endodeoxyribonuclease</fullName>
    </submittedName>
</protein>
<sequence length="68" mass="7621">MKREAMLQGKIRPLKKCDADNIAKIICDGLNGIAYPDDKQITSLSVEKWYSDNPKVIVIISNETGKEL</sequence>
<evidence type="ECO:0000313" key="2">
    <source>
        <dbReference type="Proteomes" id="UP000283295"/>
    </source>
</evidence>
<dbReference type="OrthoDB" id="5114842at2"/>
<dbReference type="Proteomes" id="UP000283295">
    <property type="component" value="Unassembled WGS sequence"/>
</dbReference>
<proteinExistence type="predicted"/>
<gene>
    <name evidence="1" type="ORF">DWX94_04210</name>
</gene>
<dbReference type="GO" id="GO:0006310">
    <property type="term" value="P:DNA recombination"/>
    <property type="evidence" value="ECO:0007669"/>
    <property type="project" value="InterPro"/>
</dbReference>
<reference evidence="1 2" key="1">
    <citation type="submission" date="2018-08" db="EMBL/GenBank/DDBJ databases">
        <title>A genome reference for cultivated species of the human gut microbiota.</title>
        <authorList>
            <person name="Zou Y."/>
            <person name="Xue W."/>
            <person name="Luo G."/>
        </authorList>
    </citation>
    <scope>NUCLEOTIDE SEQUENCE [LARGE SCALE GENOMIC DNA]</scope>
    <source>
        <strain evidence="1 2">AF22-21</strain>
    </source>
</reference>
<dbReference type="Pfam" id="PF05866">
    <property type="entry name" value="RusA"/>
    <property type="match status" value="1"/>
</dbReference>
<organism evidence="1 2">
    <name type="scientific">Coprococcus eutactus</name>
    <dbReference type="NCBI Taxonomy" id="33043"/>
    <lineage>
        <taxon>Bacteria</taxon>
        <taxon>Bacillati</taxon>
        <taxon>Bacillota</taxon>
        <taxon>Clostridia</taxon>
        <taxon>Lachnospirales</taxon>
        <taxon>Lachnospiraceae</taxon>
        <taxon>Coprococcus</taxon>
    </lineage>
</organism>
<dbReference type="InterPro" id="IPR008822">
    <property type="entry name" value="Endonuclease_RusA-like"/>
</dbReference>
<name>A0A412ITV7_9FIRM</name>
<dbReference type="GO" id="GO:0000287">
    <property type="term" value="F:magnesium ion binding"/>
    <property type="evidence" value="ECO:0007669"/>
    <property type="project" value="InterPro"/>
</dbReference>
<dbReference type="InterPro" id="IPR036614">
    <property type="entry name" value="RusA-like_sf"/>
</dbReference>
<evidence type="ECO:0000313" key="1">
    <source>
        <dbReference type="EMBL" id="RGS43528.1"/>
    </source>
</evidence>